<dbReference type="Proteomes" id="UP000694845">
    <property type="component" value="Unplaced"/>
</dbReference>
<dbReference type="Gene3D" id="1.10.10.60">
    <property type="entry name" value="Homeodomain-like"/>
    <property type="match status" value="1"/>
</dbReference>
<dbReference type="GeneID" id="110987092"/>
<dbReference type="OMA" id="EVKRKWH"/>
<keyword evidence="3" id="KW-1185">Reference proteome</keyword>
<name>A0A8B7ZP91_ACAPL</name>
<evidence type="ECO:0000259" key="2">
    <source>
        <dbReference type="PROSITE" id="PS50090"/>
    </source>
</evidence>
<dbReference type="GO" id="GO:0005634">
    <property type="term" value="C:nucleus"/>
    <property type="evidence" value="ECO:0007669"/>
    <property type="project" value="TreeGrafter"/>
</dbReference>
<dbReference type="Pfam" id="PF13873">
    <property type="entry name" value="Myb_DNA-bind_5"/>
    <property type="match status" value="1"/>
</dbReference>
<feature type="compositionally biased region" description="Basic and acidic residues" evidence="1">
    <location>
        <begin position="334"/>
        <end position="343"/>
    </location>
</feature>
<dbReference type="SMART" id="SM00717">
    <property type="entry name" value="SANT"/>
    <property type="match status" value="1"/>
</dbReference>
<accession>A0A8B7ZP91</accession>
<feature type="region of interest" description="Disordered" evidence="1">
    <location>
        <begin position="317"/>
        <end position="343"/>
    </location>
</feature>
<feature type="compositionally biased region" description="Polar residues" evidence="1">
    <location>
        <begin position="274"/>
        <end position="285"/>
    </location>
</feature>
<dbReference type="CDD" id="cd00167">
    <property type="entry name" value="SANT"/>
    <property type="match status" value="1"/>
</dbReference>
<reference evidence="4" key="1">
    <citation type="submission" date="2025-08" db="UniProtKB">
        <authorList>
            <consortium name="RefSeq"/>
        </authorList>
    </citation>
    <scope>IDENTIFICATION</scope>
</reference>
<evidence type="ECO:0000256" key="1">
    <source>
        <dbReference type="SAM" id="MobiDB-lite"/>
    </source>
</evidence>
<dbReference type="PANTHER" id="PTHR23098">
    <property type="entry name" value="AGAP001331-PA-RELATED"/>
    <property type="match status" value="1"/>
</dbReference>
<dbReference type="InterPro" id="IPR001005">
    <property type="entry name" value="SANT/Myb"/>
</dbReference>
<gene>
    <name evidence="4" type="primary">LOC110987092</name>
</gene>
<evidence type="ECO:0000313" key="3">
    <source>
        <dbReference type="Proteomes" id="UP000694845"/>
    </source>
</evidence>
<evidence type="ECO:0000313" key="4">
    <source>
        <dbReference type="RefSeq" id="XP_022105216.1"/>
    </source>
</evidence>
<proteinExistence type="predicted"/>
<feature type="domain" description="Myb-like" evidence="2">
    <location>
        <begin position="6"/>
        <end position="79"/>
    </location>
</feature>
<sequence length="387" mass="43044">MMERYRVPKRKPNWTDAEHTIILDAYEKHKAVLASRETSFLSCHEKSKCWMEITKQLNQLNPAVRRSVEEVKRKWHNLLGQGRRDFFDWKRAQQDPTLPPVVMPAISRRALELHGGFKFEDLQNRQDGEEFVFIDASSSDIVEDQVVDETTDAPDDITPEMMSTPPQDSVKEECPSPLVIEDSCEASSYSTSSIPNASPPPLPVPTQTAVFWTSTSSHPSMTPAPHIQSTAVTLHAAQASHATGLTTTGARNRFSPHLNSAPSNPSPHRLAAPTSGSLNHPSVTSPVSVATISHTSPGVGVPSSFVEPTSLLGQVTIQPSESARKKFRGSSQSERSERGTGLNAEREAELRIDILQLEKEKLWLETEKLRLEIDILRKQKQKMNSNF</sequence>
<protein>
    <submittedName>
        <fullName evidence="4">Uncharacterized protein LOC110987092</fullName>
    </submittedName>
</protein>
<feature type="region of interest" description="Disordered" evidence="1">
    <location>
        <begin position="151"/>
        <end position="173"/>
    </location>
</feature>
<dbReference type="InterPro" id="IPR028002">
    <property type="entry name" value="Myb_DNA-bind_5"/>
</dbReference>
<dbReference type="PROSITE" id="PS50090">
    <property type="entry name" value="MYB_LIKE"/>
    <property type="match status" value="1"/>
</dbReference>
<dbReference type="KEGG" id="aplc:110987092"/>
<organism evidence="3 4">
    <name type="scientific">Acanthaster planci</name>
    <name type="common">Crown-of-thorns starfish</name>
    <dbReference type="NCBI Taxonomy" id="133434"/>
    <lineage>
        <taxon>Eukaryota</taxon>
        <taxon>Metazoa</taxon>
        <taxon>Echinodermata</taxon>
        <taxon>Eleutherozoa</taxon>
        <taxon>Asterozoa</taxon>
        <taxon>Asteroidea</taxon>
        <taxon>Valvatacea</taxon>
        <taxon>Valvatida</taxon>
        <taxon>Acanthasteridae</taxon>
        <taxon>Acanthaster</taxon>
    </lineage>
</organism>
<dbReference type="PANTHER" id="PTHR23098:SF16">
    <property type="entry name" value="REGULATORY PROTEIN ZESTE"/>
    <property type="match status" value="1"/>
</dbReference>
<dbReference type="AlphaFoldDB" id="A0A8B7ZP91"/>
<dbReference type="RefSeq" id="XP_022105216.1">
    <property type="nucleotide sequence ID" value="XM_022249524.1"/>
</dbReference>
<feature type="region of interest" description="Disordered" evidence="1">
    <location>
        <begin position="247"/>
        <end position="285"/>
    </location>
</feature>
<dbReference type="OrthoDB" id="3066195at2759"/>